<dbReference type="RefSeq" id="WP_150086901.1">
    <property type="nucleotide sequence ID" value="NZ_VWSF01000002.1"/>
</dbReference>
<reference evidence="15 16" key="1">
    <citation type="submission" date="2019-09" db="EMBL/GenBank/DDBJ databases">
        <title>Genome sequence and assembly of Adhaeribacter sp.</title>
        <authorList>
            <person name="Chhetri G."/>
        </authorList>
    </citation>
    <scope>NUCLEOTIDE SEQUENCE [LARGE SCALE GENOMIC DNA]</scope>
    <source>
        <strain evidence="15 16">DK36</strain>
    </source>
</reference>
<evidence type="ECO:0000256" key="1">
    <source>
        <dbReference type="ARBA" id="ARBA00004571"/>
    </source>
</evidence>
<dbReference type="InterPro" id="IPR037066">
    <property type="entry name" value="Plug_dom_sf"/>
</dbReference>
<dbReference type="Proteomes" id="UP000323426">
    <property type="component" value="Unassembled WGS sequence"/>
</dbReference>
<keyword evidence="7 10" id="KW-0472">Membrane</keyword>
<keyword evidence="6 11" id="KW-0798">TonB box</keyword>
<evidence type="ECO:0000259" key="14">
    <source>
        <dbReference type="Pfam" id="PF07715"/>
    </source>
</evidence>
<evidence type="ECO:0000259" key="13">
    <source>
        <dbReference type="Pfam" id="PF00593"/>
    </source>
</evidence>
<evidence type="ECO:0000256" key="4">
    <source>
        <dbReference type="ARBA" id="ARBA00022692"/>
    </source>
</evidence>
<dbReference type="GO" id="GO:0044718">
    <property type="term" value="P:siderophore transmembrane transport"/>
    <property type="evidence" value="ECO:0007669"/>
    <property type="project" value="TreeGrafter"/>
</dbReference>
<dbReference type="Gene3D" id="2.170.130.10">
    <property type="entry name" value="TonB-dependent receptor, plug domain"/>
    <property type="match status" value="1"/>
</dbReference>
<comment type="caution">
    <text evidence="15">The sequence shown here is derived from an EMBL/GenBank/DDBJ whole genome shotgun (WGS) entry which is preliminary data.</text>
</comment>
<dbReference type="SUPFAM" id="SSF49464">
    <property type="entry name" value="Carboxypeptidase regulatory domain-like"/>
    <property type="match status" value="1"/>
</dbReference>
<dbReference type="Pfam" id="PF13715">
    <property type="entry name" value="CarbopepD_reg_2"/>
    <property type="match status" value="1"/>
</dbReference>
<keyword evidence="2 10" id="KW-0813">Transport</keyword>
<dbReference type="InterPro" id="IPR000531">
    <property type="entry name" value="Beta-barrel_TonB"/>
</dbReference>
<evidence type="ECO:0000256" key="5">
    <source>
        <dbReference type="ARBA" id="ARBA00022729"/>
    </source>
</evidence>
<evidence type="ECO:0000313" key="15">
    <source>
        <dbReference type="EMBL" id="KAA5548573.1"/>
    </source>
</evidence>
<dbReference type="PROSITE" id="PS52016">
    <property type="entry name" value="TONB_DEPENDENT_REC_3"/>
    <property type="match status" value="1"/>
</dbReference>
<evidence type="ECO:0000256" key="8">
    <source>
        <dbReference type="ARBA" id="ARBA00023170"/>
    </source>
</evidence>
<dbReference type="PANTHER" id="PTHR30069">
    <property type="entry name" value="TONB-DEPENDENT OUTER MEMBRANE RECEPTOR"/>
    <property type="match status" value="1"/>
</dbReference>
<dbReference type="SUPFAM" id="SSF56935">
    <property type="entry name" value="Porins"/>
    <property type="match status" value="1"/>
</dbReference>
<keyword evidence="9 10" id="KW-0998">Cell outer membrane</keyword>
<feature type="domain" description="TonB-dependent receptor plug" evidence="14">
    <location>
        <begin position="117"/>
        <end position="247"/>
    </location>
</feature>
<keyword evidence="3 10" id="KW-1134">Transmembrane beta strand</keyword>
<evidence type="ECO:0000256" key="9">
    <source>
        <dbReference type="ARBA" id="ARBA00023237"/>
    </source>
</evidence>
<organism evidence="15 16">
    <name type="scientific">Adhaeribacter rhizoryzae</name>
    <dbReference type="NCBI Taxonomy" id="2607907"/>
    <lineage>
        <taxon>Bacteria</taxon>
        <taxon>Pseudomonadati</taxon>
        <taxon>Bacteroidota</taxon>
        <taxon>Cytophagia</taxon>
        <taxon>Cytophagales</taxon>
        <taxon>Hymenobacteraceae</taxon>
        <taxon>Adhaeribacter</taxon>
    </lineage>
</organism>
<dbReference type="NCBIfam" id="TIGR04056">
    <property type="entry name" value="OMP_RagA_SusC"/>
    <property type="match status" value="1"/>
</dbReference>
<dbReference type="InterPro" id="IPR023996">
    <property type="entry name" value="TonB-dep_OMP_SusC/RagA"/>
</dbReference>
<feature type="signal peptide" evidence="12">
    <location>
        <begin position="1"/>
        <end position="21"/>
    </location>
</feature>
<evidence type="ECO:0000256" key="12">
    <source>
        <dbReference type="SAM" id="SignalP"/>
    </source>
</evidence>
<evidence type="ECO:0000256" key="11">
    <source>
        <dbReference type="RuleBase" id="RU003357"/>
    </source>
</evidence>
<dbReference type="Gene3D" id="2.60.40.1120">
    <property type="entry name" value="Carboxypeptidase-like, regulatory domain"/>
    <property type="match status" value="1"/>
</dbReference>
<dbReference type="InterPro" id="IPR012910">
    <property type="entry name" value="Plug_dom"/>
</dbReference>
<keyword evidence="4 10" id="KW-0812">Transmembrane</keyword>
<dbReference type="Pfam" id="PF07715">
    <property type="entry name" value="Plug"/>
    <property type="match status" value="1"/>
</dbReference>
<keyword evidence="8" id="KW-0675">Receptor</keyword>
<evidence type="ECO:0000256" key="6">
    <source>
        <dbReference type="ARBA" id="ARBA00023077"/>
    </source>
</evidence>
<dbReference type="InterPro" id="IPR008969">
    <property type="entry name" value="CarboxyPept-like_regulatory"/>
</dbReference>
<feature type="domain" description="TonB-dependent receptor-like beta-barrel" evidence="13">
    <location>
        <begin position="437"/>
        <end position="807"/>
    </location>
</feature>
<dbReference type="PANTHER" id="PTHR30069:SF29">
    <property type="entry name" value="HEMOGLOBIN AND HEMOGLOBIN-HAPTOGLOBIN-BINDING PROTEIN 1-RELATED"/>
    <property type="match status" value="1"/>
</dbReference>
<dbReference type="EMBL" id="VWSF01000002">
    <property type="protein sequence ID" value="KAA5548573.1"/>
    <property type="molecule type" value="Genomic_DNA"/>
</dbReference>
<accession>A0A5M6DMF0</accession>
<sequence length="1053" mass="115048">MRKILLLSLFLLSALLQEAMAQNRTITGRVTDATNGDGLPGVTVLVKGTQVGTATDATGNYTINIPENGTTLIFSFVGYTTTERTIGNATTLNVALATDAKQLGEVVVTALGREQEKRTLGYATQEVGSEALTQGRERSVLNSLQGKVAGVNIQSQGGAPGSSTRVVIRGNKSFTGSNQALFVVDGIPIDNGAIGANDATGLPDNLNNGVDVGNRANDINPDDIESVNILKGPAAAALYGARAANGAIMITTKSGKNANKKAEITVVSSYTVEDVLRYPTFQNSYGQGFFGVPDLLENTSWGPKFDGVLRPWGHVVNNQQRIKPYAALPDNVKEFFDYGSNFTNTLSLSGGAEKGNYYTSYSNTRQKGITPGTEYHRNSLAFKGSTKLANNFSSTASLTYVKSGGDFALTGQGNSVYDQIIQTPRDIPILELKDLTNPFNDETNFYSPYTVNPYWVIANRTYTNNVDRLFGNVTLGYKFNDNLNLTYRIGTDFYTDRRQQFWAIRDVEGPNASTNDNGMYSETQIYNREINSDLMLSYFRNLTTDLTMDILVGSNVRQVSNERLFAQADALANNQFRSLSNIVGTPLAYSYRDKIRLLGVYGTAKFGFRDYAWLELTGRNDWASTLPINNNSFFYPAVSLAFDAATAFDFASTTPINVAKLRANFARVGNGGELPYQTRSVFVSGNISDGFQGTDLNFPFGGIPGFEVSNVVGNPNLRPEKTTSFEIGADLRFFDQRFTIDASYYDQRSQDLIVSVPIAYSTGFGSSVLNAGDMTNKGIELVVGGTPVQVENGFAWDISVNFTKNNNLVTKTYNHSPIDLGGLSSAALIIKEGEPYGVFQADDVMRDPQGRIVVNPATGRPRVAAEQSLIPTVTPDWQGGVVNTFRYKGARLSVVVDTRQGGKMYSRTRATQRFAGTAPETLTNDRQPFIIPNSVVQVGNTNEYIENTTPLTNDNLYDYWGNLPEATNIIDASFTKLREVSFSYRLPTAITQKTFFGNIELGLSGRNLFLWTPDENTYIDPEMNSFGNGNVQGFDYSGAPSTRTWGANIRLTF</sequence>
<dbReference type="InterPro" id="IPR036942">
    <property type="entry name" value="Beta-barrel_TonB_sf"/>
</dbReference>
<evidence type="ECO:0000256" key="7">
    <source>
        <dbReference type="ARBA" id="ARBA00023136"/>
    </source>
</evidence>
<dbReference type="GO" id="GO:0009279">
    <property type="term" value="C:cell outer membrane"/>
    <property type="evidence" value="ECO:0007669"/>
    <property type="project" value="UniProtKB-SubCell"/>
</dbReference>
<proteinExistence type="inferred from homology"/>
<keyword evidence="16" id="KW-1185">Reference proteome</keyword>
<protein>
    <submittedName>
        <fullName evidence="15">SusC/RagA family TonB-linked outer membrane protein</fullName>
    </submittedName>
</protein>
<evidence type="ECO:0000256" key="2">
    <source>
        <dbReference type="ARBA" id="ARBA00022448"/>
    </source>
</evidence>
<dbReference type="Pfam" id="PF00593">
    <property type="entry name" value="TonB_dep_Rec_b-barrel"/>
    <property type="match status" value="1"/>
</dbReference>
<evidence type="ECO:0000313" key="16">
    <source>
        <dbReference type="Proteomes" id="UP000323426"/>
    </source>
</evidence>
<evidence type="ECO:0000256" key="3">
    <source>
        <dbReference type="ARBA" id="ARBA00022452"/>
    </source>
</evidence>
<comment type="subcellular location">
    <subcellularLocation>
        <location evidence="1 10">Cell outer membrane</location>
        <topology evidence="1 10">Multi-pass membrane protein</topology>
    </subcellularLocation>
</comment>
<dbReference type="GO" id="GO:0015344">
    <property type="term" value="F:siderophore uptake transmembrane transporter activity"/>
    <property type="evidence" value="ECO:0007669"/>
    <property type="project" value="TreeGrafter"/>
</dbReference>
<gene>
    <name evidence="15" type="ORF">F0145_03380</name>
</gene>
<keyword evidence="5 12" id="KW-0732">Signal</keyword>
<dbReference type="InterPro" id="IPR023997">
    <property type="entry name" value="TonB-dep_OMP_SusC/RagA_CS"/>
</dbReference>
<name>A0A5M6DMF0_9BACT</name>
<comment type="similarity">
    <text evidence="10 11">Belongs to the TonB-dependent receptor family.</text>
</comment>
<dbReference type="NCBIfam" id="TIGR04057">
    <property type="entry name" value="SusC_RagA_signa"/>
    <property type="match status" value="1"/>
</dbReference>
<evidence type="ECO:0000256" key="10">
    <source>
        <dbReference type="PROSITE-ProRule" id="PRU01360"/>
    </source>
</evidence>
<dbReference type="Gene3D" id="2.40.170.20">
    <property type="entry name" value="TonB-dependent receptor, beta-barrel domain"/>
    <property type="match status" value="1"/>
</dbReference>
<dbReference type="AlphaFoldDB" id="A0A5M6DMF0"/>
<dbReference type="InterPro" id="IPR039426">
    <property type="entry name" value="TonB-dep_rcpt-like"/>
</dbReference>
<feature type="chain" id="PRO_5024350225" evidence="12">
    <location>
        <begin position="22"/>
        <end position="1053"/>
    </location>
</feature>